<dbReference type="EMBL" id="JAGPNK010000001">
    <property type="protein sequence ID" value="KAH7328137.1"/>
    <property type="molecule type" value="Genomic_DNA"/>
</dbReference>
<dbReference type="Pfam" id="PF07690">
    <property type="entry name" value="MFS_1"/>
    <property type="match status" value="1"/>
</dbReference>
<feature type="transmembrane region" description="Helical" evidence="6">
    <location>
        <begin position="381"/>
        <end position="403"/>
    </location>
</feature>
<feature type="transmembrane region" description="Helical" evidence="6">
    <location>
        <begin position="432"/>
        <end position="450"/>
    </location>
</feature>
<feature type="region of interest" description="Disordered" evidence="5">
    <location>
        <begin position="1"/>
        <end position="40"/>
    </location>
</feature>
<feature type="transmembrane region" description="Helical" evidence="6">
    <location>
        <begin position="521"/>
        <end position="542"/>
    </location>
</feature>
<feature type="transmembrane region" description="Helical" evidence="6">
    <location>
        <begin position="259"/>
        <end position="281"/>
    </location>
</feature>
<evidence type="ECO:0000313" key="8">
    <source>
        <dbReference type="Proteomes" id="UP000813444"/>
    </source>
</evidence>
<feature type="transmembrane region" description="Helical" evidence="6">
    <location>
        <begin position="164"/>
        <end position="185"/>
    </location>
</feature>
<accession>A0A8K0WVZ7</accession>
<dbReference type="PANTHER" id="PTHR23507">
    <property type="entry name" value="ZGC:174356"/>
    <property type="match status" value="1"/>
</dbReference>
<dbReference type="Proteomes" id="UP000813444">
    <property type="component" value="Unassembled WGS sequence"/>
</dbReference>
<evidence type="ECO:0000256" key="4">
    <source>
        <dbReference type="ARBA" id="ARBA00023136"/>
    </source>
</evidence>
<evidence type="ECO:0000256" key="1">
    <source>
        <dbReference type="ARBA" id="ARBA00004141"/>
    </source>
</evidence>
<dbReference type="InterPro" id="IPR036259">
    <property type="entry name" value="MFS_trans_sf"/>
</dbReference>
<feature type="transmembrane region" description="Helical" evidence="6">
    <location>
        <begin position="456"/>
        <end position="478"/>
    </location>
</feature>
<feature type="transmembrane region" description="Helical" evidence="6">
    <location>
        <begin position="129"/>
        <end position="152"/>
    </location>
</feature>
<evidence type="ECO:0000256" key="3">
    <source>
        <dbReference type="ARBA" id="ARBA00022989"/>
    </source>
</evidence>
<keyword evidence="8" id="KW-1185">Reference proteome</keyword>
<name>A0A8K0WVZ7_9HYPO</name>
<dbReference type="SUPFAM" id="SSF103473">
    <property type="entry name" value="MFS general substrate transporter"/>
    <property type="match status" value="1"/>
</dbReference>
<feature type="region of interest" description="Disordered" evidence="5">
    <location>
        <begin position="556"/>
        <end position="589"/>
    </location>
</feature>
<keyword evidence="3 6" id="KW-1133">Transmembrane helix</keyword>
<comment type="subcellular location">
    <subcellularLocation>
        <location evidence="1">Membrane</location>
        <topology evidence="1">Multi-pass membrane protein</topology>
    </subcellularLocation>
</comment>
<dbReference type="PANTHER" id="PTHR23507:SF40">
    <property type="entry name" value="TETRACYCLINE-EFFLUX TRANSPORTER"/>
    <property type="match status" value="1"/>
</dbReference>
<feature type="transmembrane region" description="Helical" evidence="6">
    <location>
        <begin position="233"/>
        <end position="253"/>
    </location>
</feature>
<feature type="transmembrane region" description="Helical" evidence="6">
    <location>
        <begin position="63"/>
        <end position="82"/>
    </location>
</feature>
<gene>
    <name evidence="7" type="ORF">B0I35DRAFT_9668</name>
</gene>
<dbReference type="GO" id="GO:0016020">
    <property type="term" value="C:membrane"/>
    <property type="evidence" value="ECO:0007669"/>
    <property type="project" value="UniProtKB-SubCell"/>
</dbReference>
<keyword evidence="4 6" id="KW-0472">Membrane</keyword>
<organism evidence="7 8">
    <name type="scientific">Stachybotrys elegans</name>
    <dbReference type="NCBI Taxonomy" id="80388"/>
    <lineage>
        <taxon>Eukaryota</taxon>
        <taxon>Fungi</taxon>
        <taxon>Dikarya</taxon>
        <taxon>Ascomycota</taxon>
        <taxon>Pezizomycotina</taxon>
        <taxon>Sordariomycetes</taxon>
        <taxon>Hypocreomycetidae</taxon>
        <taxon>Hypocreales</taxon>
        <taxon>Stachybotryaceae</taxon>
        <taxon>Stachybotrys</taxon>
    </lineage>
</organism>
<dbReference type="Gene3D" id="1.20.1250.20">
    <property type="entry name" value="MFS general substrate transporter like domains"/>
    <property type="match status" value="1"/>
</dbReference>
<protein>
    <submittedName>
        <fullName evidence="7">Major facilitator superfamily domain-containing protein</fullName>
    </submittedName>
</protein>
<proteinExistence type="predicted"/>
<dbReference type="GO" id="GO:0022857">
    <property type="term" value="F:transmembrane transporter activity"/>
    <property type="evidence" value="ECO:0007669"/>
    <property type="project" value="InterPro"/>
</dbReference>
<sequence length="589" mass="63532">MAAAKATDGLAGSSVRELRQDAESSPLLGAGADGDESPQDSVRVQWNGMEDFEGLPWWRKPSVFWLLGPYLVFTLAFGGIIVPKLNLIRDLICDQYFADKIHVDPTFGVQPVLLGSDNPQCRIPEVQKIAAMFFLVMNLCTGLLSAIVIPKLGHLSDMYGRRRLMAFASCGGLTGEIITILAAKFPDVVDYRWLVLGSILDGLTGSFTAGSILCQSYTSDCTPPSKRAVSMGYINACLFGGLAFGPMLAAYFINWTHSLLSIFYVALGCHISFIIFVGFVIPDSLSKRQRQSSLEKWEKLQESQPAARGSWLSTLLHANPFAPLKAFWPTGPGTSLRLRLNLVALAVIDAAVMGTAMAAGQVIILYAGYAFNWGNFDMSRFVSATCLVRVAVLMGVFPVVNYFGRTLPARRRAALGLAPRDLDGGADSMDIWVLRVALMFEVTGSIGYILGRTGLVFALSGMTASVGALGSATIQAVITKHVPSGQVGRTLGAMGFMHAIGRVVSPIFFNSLYAATVDKFPQAIFVLLGSLFVGSLLASFVIKPHVYWETVAEEAEPEQEPLVSGSEGLDPEVSARTLQEDQFLIGPSQ</sequence>
<evidence type="ECO:0000256" key="2">
    <source>
        <dbReference type="ARBA" id="ARBA00022692"/>
    </source>
</evidence>
<feature type="transmembrane region" description="Helical" evidence="6">
    <location>
        <begin position="342"/>
        <end position="369"/>
    </location>
</feature>
<feature type="transmembrane region" description="Helical" evidence="6">
    <location>
        <begin position="191"/>
        <end position="213"/>
    </location>
</feature>
<dbReference type="OrthoDB" id="3026777at2759"/>
<evidence type="ECO:0000256" key="6">
    <source>
        <dbReference type="SAM" id="Phobius"/>
    </source>
</evidence>
<reference evidence="7" key="1">
    <citation type="journal article" date="2021" name="Nat. Commun.">
        <title>Genetic determinants of endophytism in the Arabidopsis root mycobiome.</title>
        <authorList>
            <person name="Mesny F."/>
            <person name="Miyauchi S."/>
            <person name="Thiergart T."/>
            <person name="Pickel B."/>
            <person name="Atanasova L."/>
            <person name="Karlsson M."/>
            <person name="Huettel B."/>
            <person name="Barry K.W."/>
            <person name="Haridas S."/>
            <person name="Chen C."/>
            <person name="Bauer D."/>
            <person name="Andreopoulos W."/>
            <person name="Pangilinan J."/>
            <person name="LaButti K."/>
            <person name="Riley R."/>
            <person name="Lipzen A."/>
            <person name="Clum A."/>
            <person name="Drula E."/>
            <person name="Henrissat B."/>
            <person name="Kohler A."/>
            <person name="Grigoriev I.V."/>
            <person name="Martin F.M."/>
            <person name="Hacquard S."/>
        </authorList>
    </citation>
    <scope>NUCLEOTIDE SEQUENCE</scope>
    <source>
        <strain evidence="7">MPI-CAGE-CH-0235</strain>
    </source>
</reference>
<evidence type="ECO:0000256" key="5">
    <source>
        <dbReference type="SAM" id="MobiDB-lite"/>
    </source>
</evidence>
<keyword evidence="2 6" id="KW-0812">Transmembrane</keyword>
<dbReference type="InterPro" id="IPR011701">
    <property type="entry name" value="MFS"/>
</dbReference>
<feature type="transmembrane region" description="Helical" evidence="6">
    <location>
        <begin position="490"/>
        <end position="509"/>
    </location>
</feature>
<comment type="caution">
    <text evidence="7">The sequence shown here is derived from an EMBL/GenBank/DDBJ whole genome shotgun (WGS) entry which is preliminary data.</text>
</comment>
<dbReference type="AlphaFoldDB" id="A0A8K0WVZ7"/>
<evidence type="ECO:0000313" key="7">
    <source>
        <dbReference type="EMBL" id="KAH7328137.1"/>
    </source>
</evidence>